<dbReference type="GO" id="GO:0004657">
    <property type="term" value="F:proline dehydrogenase activity"/>
    <property type="evidence" value="ECO:0007669"/>
    <property type="project" value="InterPro"/>
</dbReference>
<dbReference type="InterPro" id="IPR015659">
    <property type="entry name" value="Proline_oxidase"/>
</dbReference>
<evidence type="ECO:0000256" key="1">
    <source>
        <dbReference type="ARBA" id="ARBA00023002"/>
    </source>
</evidence>
<evidence type="ECO:0000313" key="4">
    <source>
        <dbReference type="Proteomes" id="UP000468581"/>
    </source>
</evidence>
<name>A0A6P0UK83_9FLAO</name>
<dbReference type="PANTHER" id="PTHR13914:SF0">
    <property type="entry name" value="PROLINE DEHYDROGENASE 1, MITOCHONDRIAL"/>
    <property type="match status" value="1"/>
</dbReference>
<dbReference type="Proteomes" id="UP000468581">
    <property type="component" value="Unassembled WGS sequence"/>
</dbReference>
<comment type="caution">
    <text evidence="3">The sequence shown here is derived from an EMBL/GenBank/DDBJ whole genome shotgun (WGS) entry which is preliminary data.</text>
</comment>
<dbReference type="Gene3D" id="3.20.20.220">
    <property type="match status" value="1"/>
</dbReference>
<accession>A0A6P0UK83</accession>
<dbReference type="InterPro" id="IPR029041">
    <property type="entry name" value="FAD-linked_oxidoreductase-like"/>
</dbReference>
<gene>
    <name evidence="3" type="ORF">GWK08_10045</name>
</gene>
<dbReference type="GO" id="GO:0010133">
    <property type="term" value="P:L-proline catabolic process to L-glutamate"/>
    <property type="evidence" value="ECO:0007669"/>
    <property type="project" value="TreeGrafter"/>
</dbReference>
<evidence type="ECO:0000259" key="2">
    <source>
        <dbReference type="Pfam" id="PF01619"/>
    </source>
</evidence>
<dbReference type="InterPro" id="IPR002872">
    <property type="entry name" value="Proline_DH_dom"/>
</dbReference>
<evidence type="ECO:0000313" key="3">
    <source>
        <dbReference type="EMBL" id="NER13781.1"/>
    </source>
</evidence>
<dbReference type="EMBL" id="JAABOO010000002">
    <property type="protein sequence ID" value="NER13781.1"/>
    <property type="molecule type" value="Genomic_DNA"/>
</dbReference>
<dbReference type="AlphaFoldDB" id="A0A6P0UK83"/>
<dbReference type="GO" id="GO:0071949">
    <property type="term" value="F:FAD binding"/>
    <property type="evidence" value="ECO:0007669"/>
    <property type="project" value="TreeGrafter"/>
</dbReference>
<reference evidence="3 4" key="1">
    <citation type="submission" date="2020-01" db="EMBL/GenBank/DDBJ databases">
        <title>Leptobacterium flavescens.</title>
        <authorList>
            <person name="Wang G."/>
        </authorList>
    </citation>
    <scope>NUCLEOTIDE SEQUENCE [LARGE SCALE GENOMIC DNA]</scope>
    <source>
        <strain evidence="3 4">KCTC 22160</strain>
    </source>
</reference>
<feature type="domain" description="Proline dehydrogenase" evidence="2">
    <location>
        <begin position="78"/>
        <end position="372"/>
    </location>
</feature>
<organism evidence="3 4">
    <name type="scientific">Leptobacterium flavescens</name>
    <dbReference type="NCBI Taxonomy" id="472055"/>
    <lineage>
        <taxon>Bacteria</taxon>
        <taxon>Pseudomonadati</taxon>
        <taxon>Bacteroidota</taxon>
        <taxon>Flavobacteriia</taxon>
        <taxon>Flavobacteriales</taxon>
        <taxon>Flavobacteriaceae</taxon>
        <taxon>Leptobacterium</taxon>
    </lineage>
</organism>
<protein>
    <submittedName>
        <fullName evidence="3">Proline dehydrogenase</fullName>
    </submittedName>
</protein>
<keyword evidence="4" id="KW-1185">Reference proteome</keyword>
<dbReference type="Pfam" id="PF01619">
    <property type="entry name" value="Pro_dh"/>
    <property type="match status" value="1"/>
</dbReference>
<dbReference type="RefSeq" id="WP_163606925.1">
    <property type="nucleotide sequence ID" value="NZ_JAABOO010000002.1"/>
</dbReference>
<dbReference type="PANTHER" id="PTHR13914">
    <property type="entry name" value="PROLINE OXIDASE"/>
    <property type="match status" value="1"/>
</dbReference>
<sequence>MEKIFENTEIAFALKSNSDLKKAHFLFSMMAKPAMVRLGTSLTNFSLKIGLPVKGLIKNTIFKQFCGGVTEDDCLPIINQLSEKGVMSLLDYSVEGKEDEEDFDNAMRKKIALIDFADSHNGIPFASLKPTALGRFALWQKVSEGKELSSAETAEWKRIENRFDAICKNAHDKNIPVLIDAEESWMQDAADRLTEEMMLRYNKENTIVYNTIQCYRWDRLEYTKHLQTLGKEKGIKVGAKIVRGAYMEKENERAEEMGYRSPICESKEATDVNFDKVLSYILDHLDTFSLFVGSHNESSTYLAMELMKERQIVQDHEKIWFGQLYGMSDQISYNLAFNKYNTVKLIPFGPVKEVIPYLIRRAEENTSVAGQTGRELTLIKAELRRRKL</sequence>
<dbReference type="SUPFAM" id="SSF51730">
    <property type="entry name" value="FAD-linked oxidoreductase"/>
    <property type="match status" value="1"/>
</dbReference>
<proteinExistence type="predicted"/>
<keyword evidence="1" id="KW-0560">Oxidoreductase</keyword>